<feature type="transmembrane region" description="Helical" evidence="4">
    <location>
        <begin position="37"/>
        <end position="56"/>
    </location>
</feature>
<evidence type="ECO:0000256" key="2">
    <source>
        <dbReference type="ARBA" id="ARBA00023002"/>
    </source>
</evidence>
<keyword evidence="4" id="KW-1133">Transmembrane helix</keyword>
<accession>A0AAN6RZ51</accession>
<sequence length="242" mass="26888">MQCSKPSLLAIGGRHTDQGYMTIFCGFLVRASWLSPIGQPVYIFILLVCCFMAPALPGHPVTIHLGSSVVGYRPDTPYIILSDGAVIRGDIVVGADGIHTLAAEAVFGRKVHPQPPAHYKCCYRFLIPASTLESDPKTKFWNVDSDGEKTSLRIITHNATNKRLVSYPCREHSIHSFVGLFYDNSMKLACREDYLATVDKSMILERFADFHPSLLEVISEAADIKRWPLLYRAPVLHGERAG</sequence>
<dbReference type="SUPFAM" id="SSF51905">
    <property type="entry name" value="FAD/NAD(P)-binding domain"/>
    <property type="match status" value="1"/>
</dbReference>
<evidence type="ECO:0000313" key="6">
    <source>
        <dbReference type="Proteomes" id="UP001303473"/>
    </source>
</evidence>
<organism evidence="5 6">
    <name type="scientific">Diplogelasinospora grovesii</name>
    <dbReference type="NCBI Taxonomy" id="303347"/>
    <lineage>
        <taxon>Eukaryota</taxon>
        <taxon>Fungi</taxon>
        <taxon>Dikarya</taxon>
        <taxon>Ascomycota</taxon>
        <taxon>Pezizomycotina</taxon>
        <taxon>Sordariomycetes</taxon>
        <taxon>Sordariomycetidae</taxon>
        <taxon>Sordariales</taxon>
        <taxon>Diplogelasinosporaceae</taxon>
        <taxon>Diplogelasinospora</taxon>
    </lineage>
</organism>
<dbReference type="Proteomes" id="UP001303473">
    <property type="component" value="Unassembled WGS sequence"/>
</dbReference>
<reference evidence="6" key="1">
    <citation type="journal article" date="2023" name="Mol. Phylogenet. Evol.">
        <title>Genome-scale phylogeny and comparative genomics of the fungal order Sordariales.</title>
        <authorList>
            <person name="Hensen N."/>
            <person name="Bonometti L."/>
            <person name="Westerberg I."/>
            <person name="Brannstrom I.O."/>
            <person name="Guillou S."/>
            <person name="Cros-Aarteil S."/>
            <person name="Calhoun S."/>
            <person name="Haridas S."/>
            <person name="Kuo A."/>
            <person name="Mondo S."/>
            <person name="Pangilinan J."/>
            <person name="Riley R."/>
            <person name="LaButti K."/>
            <person name="Andreopoulos B."/>
            <person name="Lipzen A."/>
            <person name="Chen C."/>
            <person name="Yan M."/>
            <person name="Daum C."/>
            <person name="Ng V."/>
            <person name="Clum A."/>
            <person name="Steindorff A."/>
            <person name="Ohm R.A."/>
            <person name="Martin F."/>
            <person name="Silar P."/>
            <person name="Natvig D.O."/>
            <person name="Lalanne C."/>
            <person name="Gautier V."/>
            <person name="Ament-Velasquez S.L."/>
            <person name="Kruys A."/>
            <person name="Hutchinson M.I."/>
            <person name="Powell A.J."/>
            <person name="Barry K."/>
            <person name="Miller A.N."/>
            <person name="Grigoriev I.V."/>
            <person name="Debuchy R."/>
            <person name="Gladieux P."/>
            <person name="Hiltunen Thoren M."/>
            <person name="Johannesson H."/>
        </authorList>
    </citation>
    <scope>NUCLEOTIDE SEQUENCE [LARGE SCALE GENOMIC DNA]</scope>
    <source>
        <strain evidence="6">CBS 340.73</strain>
    </source>
</reference>
<dbReference type="EMBL" id="MU853980">
    <property type="protein sequence ID" value="KAK3934550.1"/>
    <property type="molecule type" value="Genomic_DNA"/>
</dbReference>
<name>A0AAN6RZ51_9PEZI</name>
<keyword evidence="2" id="KW-0560">Oxidoreductase</keyword>
<dbReference type="GO" id="GO:0004497">
    <property type="term" value="F:monooxygenase activity"/>
    <property type="evidence" value="ECO:0007669"/>
    <property type="project" value="UniProtKB-KW"/>
</dbReference>
<evidence type="ECO:0000256" key="3">
    <source>
        <dbReference type="ARBA" id="ARBA00023033"/>
    </source>
</evidence>
<dbReference type="SUPFAM" id="SSF54373">
    <property type="entry name" value="FAD-linked reductases, C-terminal domain"/>
    <property type="match status" value="1"/>
</dbReference>
<dbReference type="PANTHER" id="PTHR13789:SF215">
    <property type="entry name" value="FAD-BINDING DOMAIN-CONTAINING PROTEIN-RELATED"/>
    <property type="match status" value="1"/>
</dbReference>
<evidence type="ECO:0000313" key="5">
    <source>
        <dbReference type="EMBL" id="KAK3934550.1"/>
    </source>
</evidence>
<keyword evidence="6" id="KW-1185">Reference proteome</keyword>
<dbReference type="InterPro" id="IPR036188">
    <property type="entry name" value="FAD/NAD-bd_sf"/>
</dbReference>
<proteinExistence type="inferred from homology"/>
<dbReference type="InterPro" id="IPR050493">
    <property type="entry name" value="FAD-dep_Monooxygenase_BioMet"/>
</dbReference>
<dbReference type="PANTHER" id="PTHR13789">
    <property type="entry name" value="MONOOXYGENASE"/>
    <property type="match status" value="1"/>
</dbReference>
<evidence type="ECO:0000256" key="1">
    <source>
        <dbReference type="ARBA" id="ARBA00007992"/>
    </source>
</evidence>
<evidence type="ECO:0008006" key="7">
    <source>
        <dbReference type="Google" id="ProtNLM"/>
    </source>
</evidence>
<dbReference type="Gene3D" id="3.30.9.30">
    <property type="match status" value="1"/>
</dbReference>
<comment type="similarity">
    <text evidence="1">Belongs to the paxM FAD-dependent monooxygenase family.</text>
</comment>
<dbReference type="AlphaFoldDB" id="A0AAN6RZ51"/>
<evidence type="ECO:0000256" key="4">
    <source>
        <dbReference type="SAM" id="Phobius"/>
    </source>
</evidence>
<gene>
    <name evidence="5" type="ORF">QBC46DRAFT_73997</name>
</gene>
<comment type="caution">
    <text evidence="5">The sequence shown here is derived from an EMBL/GenBank/DDBJ whole genome shotgun (WGS) entry which is preliminary data.</text>
</comment>
<keyword evidence="4" id="KW-0472">Membrane</keyword>
<keyword evidence="4" id="KW-0812">Transmembrane</keyword>
<protein>
    <recommendedName>
        <fullName evidence="7">FAD-binding domain-containing protein</fullName>
    </recommendedName>
</protein>
<keyword evidence="3" id="KW-0503">Monooxygenase</keyword>